<evidence type="ECO:0000256" key="1">
    <source>
        <dbReference type="SAM" id="MobiDB-lite"/>
    </source>
</evidence>
<organism evidence="2 3">
    <name type="scientific">Pieris macdunnoughi</name>
    <dbReference type="NCBI Taxonomy" id="345717"/>
    <lineage>
        <taxon>Eukaryota</taxon>
        <taxon>Metazoa</taxon>
        <taxon>Ecdysozoa</taxon>
        <taxon>Arthropoda</taxon>
        <taxon>Hexapoda</taxon>
        <taxon>Insecta</taxon>
        <taxon>Pterygota</taxon>
        <taxon>Neoptera</taxon>
        <taxon>Endopterygota</taxon>
        <taxon>Lepidoptera</taxon>
        <taxon>Glossata</taxon>
        <taxon>Ditrysia</taxon>
        <taxon>Papilionoidea</taxon>
        <taxon>Pieridae</taxon>
        <taxon>Pierinae</taxon>
        <taxon>Pieris</taxon>
    </lineage>
</organism>
<protein>
    <submittedName>
        <fullName evidence="2">Uncharacterized protein</fullName>
    </submittedName>
</protein>
<feature type="compositionally biased region" description="Pro residues" evidence="1">
    <location>
        <begin position="61"/>
        <end position="71"/>
    </location>
</feature>
<comment type="caution">
    <text evidence="2">The sequence shown here is derived from an EMBL/GenBank/DDBJ whole genome shotgun (WGS) entry which is preliminary data.</text>
</comment>
<gene>
    <name evidence="2" type="ORF">PMACD_LOCUS13380</name>
</gene>
<dbReference type="AlphaFoldDB" id="A0A821WH49"/>
<reference evidence="2" key="1">
    <citation type="submission" date="2021-02" db="EMBL/GenBank/DDBJ databases">
        <authorList>
            <person name="Steward A R."/>
        </authorList>
    </citation>
    <scope>NUCLEOTIDE SEQUENCE</scope>
</reference>
<evidence type="ECO:0000313" key="3">
    <source>
        <dbReference type="Proteomes" id="UP000663880"/>
    </source>
</evidence>
<evidence type="ECO:0000313" key="2">
    <source>
        <dbReference type="EMBL" id="CAF4925078.1"/>
    </source>
</evidence>
<keyword evidence="3" id="KW-1185">Reference proteome</keyword>
<name>A0A821WH49_9NEOP</name>
<dbReference type="Proteomes" id="UP000663880">
    <property type="component" value="Unassembled WGS sequence"/>
</dbReference>
<dbReference type="EMBL" id="CAJOBZ010000061">
    <property type="protein sequence ID" value="CAF4925078.1"/>
    <property type="molecule type" value="Genomic_DNA"/>
</dbReference>
<proteinExistence type="predicted"/>
<feature type="region of interest" description="Disordered" evidence="1">
    <location>
        <begin position="47"/>
        <end position="71"/>
    </location>
</feature>
<dbReference type="OrthoDB" id="7471714at2759"/>
<accession>A0A821WH49</accession>
<sequence length="71" mass="7726">MEIGSKRICGVARRSAATACAGMQQVTDSWKAVVRYRAEYLRQSNAPTSAPAGHLRQRAMHPPPCPLTCIT</sequence>